<dbReference type="EMBL" id="JNAH01000008">
    <property type="protein sequence ID" value="KGF85647.1"/>
    <property type="molecule type" value="Genomic_DNA"/>
</dbReference>
<dbReference type="Proteomes" id="UP000030598">
    <property type="component" value="Unassembled WGS sequence"/>
</dbReference>
<dbReference type="GO" id="GO:0003676">
    <property type="term" value="F:nucleic acid binding"/>
    <property type="evidence" value="ECO:0007669"/>
    <property type="project" value="InterPro"/>
</dbReference>
<dbReference type="InterPro" id="IPR051086">
    <property type="entry name" value="RNase_D-like"/>
</dbReference>
<sequence>MTTENKNIDLLYNDLTPDLYNLYKKSSYLAIDTEAMGLIHGRDRLCLVQICNEFKRTSCIKIELNTSSSPHLKSLLEDDKITKIFHYARFDVAALKCNLEIKTKNIFCTKIASKLARTYTNKHGLKDLINELLGIELDKSSQSSDWGSNEDLTKDQLDYAANDVRYLIEAMHKLKVILERENRYELAKKCFETVSVHADLDILKFSNIFEH</sequence>
<dbReference type="InterPro" id="IPR036397">
    <property type="entry name" value="RNaseH_sf"/>
</dbReference>
<dbReference type="eggNOG" id="COG0349">
    <property type="taxonomic scope" value="Bacteria"/>
</dbReference>
<dbReference type="SMART" id="SM00474">
    <property type="entry name" value="35EXOc"/>
    <property type="match status" value="1"/>
</dbReference>
<dbReference type="RefSeq" id="WP_032525096.1">
    <property type="nucleotide sequence ID" value="NZ_CP138934.1"/>
</dbReference>
<organism evidence="2 3">
    <name type="scientific">Prochlorococcus marinus str. GP2</name>
    <dbReference type="NCBI Taxonomy" id="59925"/>
    <lineage>
        <taxon>Bacteria</taxon>
        <taxon>Bacillati</taxon>
        <taxon>Cyanobacteriota</taxon>
        <taxon>Cyanophyceae</taxon>
        <taxon>Synechococcales</taxon>
        <taxon>Prochlorococcaceae</taxon>
        <taxon>Prochlorococcus</taxon>
    </lineage>
</organism>
<dbReference type="PANTHER" id="PTHR47649">
    <property type="entry name" value="RIBONUCLEASE D"/>
    <property type="match status" value="1"/>
</dbReference>
<feature type="domain" description="3'-5' exonuclease" evidence="1">
    <location>
        <begin position="7"/>
        <end position="179"/>
    </location>
</feature>
<evidence type="ECO:0000313" key="2">
    <source>
        <dbReference type="EMBL" id="KGF85647.1"/>
    </source>
</evidence>
<evidence type="ECO:0000259" key="1">
    <source>
        <dbReference type="SMART" id="SM00474"/>
    </source>
</evidence>
<dbReference type="AlphaFoldDB" id="A0A0A1Z7S3"/>
<proteinExistence type="predicted"/>
<dbReference type="SUPFAM" id="SSF53098">
    <property type="entry name" value="Ribonuclease H-like"/>
    <property type="match status" value="1"/>
</dbReference>
<dbReference type="STRING" id="59925.EU91_1750"/>
<dbReference type="GO" id="GO:0006139">
    <property type="term" value="P:nucleobase-containing compound metabolic process"/>
    <property type="evidence" value="ECO:0007669"/>
    <property type="project" value="InterPro"/>
</dbReference>
<protein>
    <submittedName>
        <fullName evidence="2">Ribonuclease D related protein</fullName>
    </submittedName>
</protein>
<accession>A0A0A1Z7S3</accession>
<dbReference type="OrthoDB" id="4224322at2"/>
<name>A0A0A1Z7S3_PROMR</name>
<gene>
    <name evidence="2" type="ORF">EU91_1750</name>
</gene>
<dbReference type="GO" id="GO:0008408">
    <property type="term" value="F:3'-5' exonuclease activity"/>
    <property type="evidence" value="ECO:0007669"/>
    <property type="project" value="InterPro"/>
</dbReference>
<dbReference type="Gene3D" id="3.30.420.10">
    <property type="entry name" value="Ribonuclease H-like superfamily/Ribonuclease H"/>
    <property type="match status" value="1"/>
</dbReference>
<dbReference type="Pfam" id="PF01612">
    <property type="entry name" value="DNA_pol_A_exo1"/>
    <property type="match status" value="1"/>
</dbReference>
<reference evidence="3" key="1">
    <citation type="journal article" date="2014" name="Sci. Data">
        <title>Genomes of diverse isolates of the marine cyanobacterium Prochlorococcus.</title>
        <authorList>
            <person name="Biller S."/>
            <person name="Berube P."/>
            <person name="Thompson J."/>
            <person name="Kelly L."/>
            <person name="Roggensack S."/>
            <person name="Awad L."/>
            <person name="Roache-Johnson K."/>
            <person name="Ding H."/>
            <person name="Giovannoni S.J."/>
            <person name="Moore L.R."/>
            <person name="Chisholm S.W."/>
        </authorList>
    </citation>
    <scope>NUCLEOTIDE SEQUENCE [LARGE SCALE GENOMIC DNA]</scope>
    <source>
        <strain evidence="3">GP2</strain>
    </source>
</reference>
<comment type="caution">
    <text evidence="2">The sequence shown here is derived from an EMBL/GenBank/DDBJ whole genome shotgun (WGS) entry which is preliminary data.</text>
</comment>
<dbReference type="InterPro" id="IPR002562">
    <property type="entry name" value="3'-5'_exonuclease_dom"/>
</dbReference>
<dbReference type="InterPro" id="IPR012337">
    <property type="entry name" value="RNaseH-like_sf"/>
</dbReference>
<dbReference type="PANTHER" id="PTHR47649:SF1">
    <property type="entry name" value="RIBONUCLEASE D"/>
    <property type="match status" value="1"/>
</dbReference>
<dbReference type="CDD" id="cd06142">
    <property type="entry name" value="RNaseD_exo"/>
    <property type="match status" value="1"/>
</dbReference>
<evidence type="ECO:0000313" key="3">
    <source>
        <dbReference type="Proteomes" id="UP000030598"/>
    </source>
</evidence>